<dbReference type="EMBL" id="BAAACP010000005">
    <property type="protein sequence ID" value="GAA0863101.1"/>
    <property type="molecule type" value="Genomic_DNA"/>
</dbReference>
<feature type="domain" description="DUF1540" evidence="1">
    <location>
        <begin position="60"/>
        <end position="98"/>
    </location>
</feature>
<dbReference type="RefSeq" id="WP_346043622.1">
    <property type="nucleotide sequence ID" value="NZ_BAAACP010000005.1"/>
</dbReference>
<proteinExistence type="predicted"/>
<evidence type="ECO:0000313" key="3">
    <source>
        <dbReference type="Proteomes" id="UP001400965"/>
    </source>
</evidence>
<comment type="caution">
    <text evidence="2">The sequence shown here is derived from an EMBL/GenBank/DDBJ whole genome shotgun (WGS) entry which is preliminary data.</text>
</comment>
<name>A0ABN1M1J3_9FIRM</name>
<feature type="domain" description="DUF1540" evidence="1">
    <location>
        <begin position="4"/>
        <end position="42"/>
    </location>
</feature>
<gene>
    <name evidence="2" type="ORF">GCM10008917_11130</name>
</gene>
<dbReference type="Pfam" id="PF07561">
    <property type="entry name" value="DUF1540"/>
    <property type="match status" value="2"/>
</dbReference>
<protein>
    <submittedName>
        <fullName evidence="2">DUF1540 domain-containing protein</fullName>
    </submittedName>
</protein>
<evidence type="ECO:0000259" key="1">
    <source>
        <dbReference type="Pfam" id="PF07561"/>
    </source>
</evidence>
<sequence length="101" mass="11440">MPKINCSATTCCYNKNENCHSGSIKVDGPHPDNLKEVYCTTFISVHKSMKSNIESECEHVMCNVTHCVHNENRECRCDNIFVSGNEAENYKQTNCCSFLVK</sequence>
<dbReference type="InterPro" id="IPR011437">
    <property type="entry name" value="DUF1540"/>
</dbReference>
<keyword evidence="3" id="KW-1185">Reference proteome</keyword>
<organism evidence="2 3">
    <name type="scientific">Paraclostridium tenue</name>
    <dbReference type="NCBI Taxonomy" id="1737"/>
    <lineage>
        <taxon>Bacteria</taxon>
        <taxon>Bacillati</taxon>
        <taxon>Bacillota</taxon>
        <taxon>Clostridia</taxon>
        <taxon>Peptostreptococcales</taxon>
        <taxon>Peptostreptococcaceae</taxon>
        <taxon>Paraclostridium</taxon>
    </lineage>
</organism>
<reference evidence="2 3" key="1">
    <citation type="journal article" date="2019" name="Int. J. Syst. Evol. Microbiol.">
        <title>The Global Catalogue of Microorganisms (GCM) 10K type strain sequencing project: providing services to taxonomists for standard genome sequencing and annotation.</title>
        <authorList>
            <consortium name="The Broad Institute Genomics Platform"/>
            <consortium name="The Broad Institute Genome Sequencing Center for Infectious Disease"/>
            <person name="Wu L."/>
            <person name="Ma J."/>
        </authorList>
    </citation>
    <scope>NUCLEOTIDE SEQUENCE [LARGE SCALE GENOMIC DNA]</scope>
    <source>
        <strain evidence="2 3">JCM 6486</strain>
    </source>
</reference>
<dbReference type="Proteomes" id="UP001400965">
    <property type="component" value="Unassembled WGS sequence"/>
</dbReference>
<evidence type="ECO:0000313" key="2">
    <source>
        <dbReference type="EMBL" id="GAA0863101.1"/>
    </source>
</evidence>
<accession>A0ABN1M1J3</accession>